<protein>
    <submittedName>
        <fullName evidence="5">TetR/AcrR family transcriptional regulator</fullName>
    </submittedName>
</protein>
<dbReference type="GO" id="GO:0003700">
    <property type="term" value="F:DNA-binding transcription factor activity"/>
    <property type="evidence" value="ECO:0007669"/>
    <property type="project" value="TreeGrafter"/>
</dbReference>
<proteinExistence type="predicted"/>
<evidence type="ECO:0000313" key="6">
    <source>
        <dbReference type="Proteomes" id="UP000267536"/>
    </source>
</evidence>
<reference evidence="5 6" key="1">
    <citation type="submission" date="2018-11" db="EMBL/GenBank/DDBJ databases">
        <title>Draft genome sequence of Gordonia sp. RS15-1S isolated from rice stems.</title>
        <authorList>
            <person name="Muangham S."/>
        </authorList>
    </citation>
    <scope>NUCLEOTIDE SEQUENCE [LARGE SCALE GENOMIC DNA]</scope>
    <source>
        <strain evidence="5 6">RS15-1S</strain>
    </source>
</reference>
<dbReference type="Gene3D" id="1.10.10.60">
    <property type="entry name" value="Homeodomain-like"/>
    <property type="match status" value="1"/>
</dbReference>
<dbReference type="Pfam" id="PF00440">
    <property type="entry name" value="TetR_N"/>
    <property type="match status" value="1"/>
</dbReference>
<evidence type="ECO:0000256" key="3">
    <source>
        <dbReference type="SAM" id="MobiDB-lite"/>
    </source>
</evidence>
<dbReference type="InterPro" id="IPR050109">
    <property type="entry name" value="HTH-type_TetR-like_transc_reg"/>
</dbReference>
<comment type="caution">
    <text evidence="5">The sequence shown here is derived from an EMBL/GenBank/DDBJ whole genome shotgun (WGS) entry which is preliminary data.</text>
</comment>
<name>A0A3N4H4H5_9ACTN</name>
<dbReference type="Proteomes" id="UP000267536">
    <property type="component" value="Unassembled WGS sequence"/>
</dbReference>
<dbReference type="AlphaFoldDB" id="A0A3N4H4H5"/>
<evidence type="ECO:0000259" key="4">
    <source>
        <dbReference type="PROSITE" id="PS50977"/>
    </source>
</evidence>
<evidence type="ECO:0000313" key="5">
    <source>
        <dbReference type="EMBL" id="RPA65710.1"/>
    </source>
</evidence>
<sequence>MSSAKTAAAGRRRGAPTKGDRREEQILAATRRLLSHRPIGQVTIDEIASAAGISRTSFYFYFPSKQAVLATLMEQTWNEFTSTHEWFDSDGPDLDGLRAQLAAVAAIWRDNGPILACAAQSGQSDYPPLQEFLGRARERFVSRLADKIERDRAAELAPDGPAAAELATLVAIVRDGRLSELAQGNPDDGRDAHALDALTQTIGRMIYGRAG</sequence>
<dbReference type="SUPFAM" id="SSF48498">
    <property type="entry name" value="Tetracyclin repressor-like, C-terminal domain"/>
    <property type="match status" value="1"/>
</dbReference>
<accession>A0A3N4H4H5</accession>
<dbReference type="InterPro" id="IPR049397">
    <property type="entry name" value="EthR_C"/>
</dbReference>
<dbReference type="InterPro" id="IPR009057">
    <property type="entry name" value="Homeodomain-like_sf"/>
</dbReference>
<evidence type="ECO:0000256" key="2">
    <source>
        <dbReference type="PROSITE-ProRule" id="PRU00335"/>
    </source>
</evidence>
<keyword evidence="1 2" id="KW-0238">DNA-binding</keyword>
<dbReference type="EMBL" id="RKMH01000002">
    <property type="protein sequence ID" value="RPA65710.1"/>
    <property type="molecule type" value="Genomic_DNA"/>
</dbReference>
<dbReference type="PANTHER" id="PTHR30055:SF184">
    <property type="entry name" value="HTH-TYPE TRANSCRIPTIONAL REGULATOR ETHR"/>
    <property type="match status" value="1"/>
</dbReference>
<dbReference type="Gene3D" id="1.10.357.10">
    <property type="entry name" value="Tetracycline Repressor, domain 2"/>
    <property type="match status" value="1"/>
</dbReference>
<dbReference type="InterPro" id="IPR036271">
    <property type="entry name" value="Tet_transcr_reg_TetR-rel_C_sf"/>
</dbReference>
<gene>
    <name evidence="5" type="ORF">EF294_02915</name>
</gene>
<dbReference type="OrthoDB" id="5242520at2"/>
<keyword evidence="6" id="KW-1185">Reference proteome</keyword>
<dbReference type="InterPro" id="IPR001647">
    <property type="entry name" value="HTH_TetR"/>
</dbReference>
<dbReference type="PRINTS" id="PR00455">
    <property type="entry name" value="HTHTETR"/>
</dbReference>
<organism evidence="5 6">
    <name type="scientific">Gordonia oryzae</name>
    <dbReference type="NCBI Taxonomy" id="2487349"/>
    <lineage>
        <taxon>Bacteria</taxon>
        <taxon>Bacillati</taxon>
        <taxon>Actinomycetota</taxon>
        <taxon>Actinomycetes</taxon>
        <taxon>Mycobacteriales</taxon>
        <taxon>Gordoniaceae</taxon>
        <taxon>Gordonia</taxon>
    </lineage>
</organism>
<dbReference type="SUPFAM" id="SSF46689">
    <property type="entry name" value="Homeodomain-like"/>
    <property type="match status" value="1"/>
</dbReference>
<dbReference type="Pfam" id="PF21313">
    <property type="entry name" value="EthR_C"/>
    <property type="match status" value="1"/>
</dbReference>
<feature type="DNA-binding region" description="H-T-H motif" evidence="2">
    <location>
        <begin position="43"/>
        <end position="62"/>
    </location>
</feature>
<dbReference type="RefSeq" id="WP_123925488.1">
    <property type="nucleotide sequence ID" value="NZ_JBPSDP010000009.1"/>
</dbReference>
<dbReference type="PANTHER" id="PTHR30055">
    <property type="entry name" value="HTH-TYPE TRANSCRIPTIONAL REGULATOR RUTR"/>
    <property type="match status" value="1"/>
</dbReference>
<dbReference type="GO" id="GO:0000976">
    <property type="term" value="F:transcription cis-regulatory region binding"/>
    <property type="evidence" value="ECO:0007669"/>
    <property type="project" value="TreeGrafter"/>
</dbReference>
<feature type="domain" description="HTH tetR-type" evidence="4">
    <location>
        <begin position="20"/>
        <end position="80"/>
    </location>
</feature>
<dbReference type="PROSITE" id="PS50977">
    <property type="entry name" value="HTH_TETR_2"/>
    <property type="match status" value="1"/>
</dbReference>
<feature type="region of interest" description="Disordered" evidence="3">
    <location>
        <begin position="1"/>
        <end position="23"/>
    </location>
</feature>
<evidence type="ECO:0000256" key="1">
    <source>
        <dbReference type="ARBA" id="ARBA00023125"/>
    </source>
</evidence>